<dbReference type="Proteomes" id="UP000789570">
    <property type="component" value="Unassembled WGS sequence"/>
</dbReference>
<evidence type="ECO:0000313" key="1">
    <source>
        <dbReference type="EMBL" id="CAG8441774.1"/>
    </source>
</evidence>
<proteinExistence type="predicted"/>
<reference evidence="1" key="1">
    <citation type="submission" date="2021-06" db="EMBL/GenBank/DDBJ databases">
        <authorList>
            <person name="Kallberg Y."/>
            <person name="Tangrot J."/>
            <person name="Rosling A."/>
        </authorList>
    </citation>
    <scope>NUCLEOTIDE SEQUENCE</scope>
    <source>
        <strain evidence="1">UK204</strain>
    </source>
</reference>
<accession>A0A9N8V956</accession>
<dbReference type="OrthoDB" id="2503928at2759"/>
<dbReference type="EMBL" id="CAJVPQ010000060">
    <property type="protein sequence ID" value="CAG8441774.1"/>
    <property type="molecule type" value="Genomic_DNA"/>
</dbReference>
<protein>
    <submittedName>
        <fullName evidence="1">10091_t:CDS:1</fullName>
    </submittedName>
</protein>
<organism evidence="1 2">
    <name type="scientific">Funneliformis caledonium</name>
    <dbReference type="NCBI Taxonomy" id="1117310"/>
    <lineage>
        <taxon>Eukaryota</taxon>
        <taxon>Fungi</taxon>
        <taxon>Fungi incertae sedis</taxon>
        <taxon>Mucoromycota</taxon>
        <taxon>Glomeromycotina</taxon>
        <taxon>Glomeromycetes</taxon>
        <taxon>Glomerales</taxon>
        <taxon>Glomeraceae</taxon>
        <taxon>Funneliformis</taxon>
    </lineage>
</organism>
<keyword evidence="2" id="KW-1185">Reference proteome</keyword>
<evidence type="ECO:0000313" key="2">
    <source>
        <dbReference type="Proteomes" id="UP000789570"/>
    </source>
</evidence>
<dbReference type="Gene3D" id="3.90.228.10">
    <property type="match status" value="1"/>
</dbReference>
<dbReference type="AlphaFoldDB" id="A0A9N8V956"/>
<gene>
    <name evidence="1" type="ORF">FCALED_LOCUS596</name>
</gene>
<sequence>MDRSSQKKSQRHILNKLKSWTKKLVAPSKATLKLKQPDCNNAKSQITHLSIENTSVELRINGGGSKRNSRNLIWSETITKSITNDASSDGGDKVLPTLEQPKPTTRRSSFFAISRLNSRLNSRISRVSTQQSLRRGSEVTTCTLPEFIEEPFDIDFIFNDFDQLNEIYELDESDEPYETDLSGDYLYEPTNQNDLSDLPDFPHVNEELDSYWESSMPYPTSLFSQYNTTLLYPSPTSESPLRGNVMEIECEINHSNLNVCEMCHSRLPGSSTRTSQYSATRNKSSIISDSYKNTLPLVKSQLTLLKIYDPDYITVKNMFYSEIPRAIIKAIIRLDMPTKLVKDHEKYKSKFAKLHGNKSVDDITFSMFHGTTTLFDCDPRRFADPNYCSLDNKVFCKKGCGMCGIIQHGNRKKFSKHGKKMWFAHSALISRDYTDSNSYTKVMFVIDVVAEEHNWILVVNRDKATLPRFMIIFE</sequence>
<comment type="caution">
    <text evidence="1">The sequence shown here is derived from an EMBL/GenBank/DDBJ whole genome shotgun (WGS) entry which is preliminary data.</text>
</comment>
<name>A0A9N8V956_9GLOM</name>